<dbReference type="AlphaFoldDB" id="A0A8J3GCG3"/>
<proteinExistence type="predicted"/>
<dbReference type="PANTHER" id="PTHR30619">
    <property type="entry name" value="DNA INTERNALIZATION/COMPETENCE PROTEIN COMEC/REC2"/>
    <property type="match status" value="1"/>
</dbReference>
<organism evidence="1 2">
    <name type="scientific">Persicitalea jodogahamensis</name>
    <dbReference type="NCBI Taxonomy" id="402147"/>
    <lineage>
        <taxon>Bacteria</taxon>
        <taxon>Pseudomonadati</taxon>
        <taxon>Bacteroidota</taxon>
        <taxon>Cytophagia</taxon>
        <taxon>Cytophagales</taxon>
        <taxon>Spirosomataceae</taxon>
        <taxon>Persicitalea</taxon>
    </lineage>
</organism>
<reference evidence="1 2" key="1">
    <citation type="journal article" date="2014" name="Int. J. Syst. Evol. Microbiol.">
        <title>Complete genome sequence of Corynebacterium casei LMG S-19264T (=DSM 44701T), isolated from a smear-ripened cheese.</title>
        <authorList>
            <consortium name="US DOE Joint Genome Institute (JGI-PGF)"/>
            <person name="Walter F."/>
            <person name="Albersmeier A."/>
            <person name="Kalinowski J."/>
            <person name="Ruckert C."/>
        </authorList>
    </citation>
    <scope>NUCLEOTIDE SEQUENCE [LARGE SCALE GENOMIC DNA]</scope>
    <source>
        <strain evidence="1 2">KCTC 12866</strain>
    </source>
</reference>
<dbReference type="InterPro" id="IPR052159">
    <property type="entry name" value="Competence_DNA_uptake"/>
</dbReference>
<sequence>MTVKIKLFQVLQGDFISIECLDEPKGTATRIFVDAGFVGTYVRTLRSEVVSLKKAQASVDLFVVTHTDNDHIAGIMPLLKEFGNLPVKHFWFNWSPNPVHLSESNGEAGIKEGITLRDYLIEKGKSSEDKILAGQVFDLNNARITVLSPDDRQFDRFAKKWEKEEMKLLEKTGSEASTSQARNDHESIDDLSSRKFIEDKSLSNRSSIAFLLEFEGFKGLFTGDSIPSVIVASLKELGYSHENKLKLDIMKVAHHGSKSNTSRELLQMLDCAHYGVSSNWQNAHNFPHKEALARIVKAREGRSVHFYFNYDDPVLRSIFTSQELDDHNITCHYPAQGENHIQHTWNQ</sequence>
<dbReference type="EMBL" id="BMXF01000008">
    <property type="protein sequence ID" value="GHB87853.1"/>
    <property type="molecule type" value="Genomic_DNA"/>
</dbReference>
<name>A0A8J3GCG3_9BACT</name>
<protein>
    <submittedName>
        <fullName evidence="1">MBL fold hydrolase</fullName>
    </submittedName>
</protein>
<dbReference type="SUPFAM" id="SSF56281">
    <property type="entry name" value="Metallo-hydrolase/oxidoreductase"/>
    <property type="match status" value="1"/>
</dbReference>
<keyword evidence="2" id="KW-1185">Reference proteome</keyword>
<evidence type="ECO:0000313" key="2">
    <source>
        <dbReference type="Proteomes" id="UP000598271"/>
    </source>
</evidence>
<comment type="caution">
    <text evidence="1">The sequence shown here is derived from an EMBL/GenBank/DDBJ whole genome shotgun (WGS) entry which is preliminary data.</text>
</comment>
<dbReference type="RefSeq" id="WP_189568855.1">
    <property type="nucleotide sequence ID" value="NZ_BMXF01000008.1"/>
</dbReference>
<dbReference type="Gene3D" id="3.60.15.10">
    <property type="entry name" value="Ribonuclease Z/Hydroxyacylglutathione hydrolase-like"/>
    <property type="match status" value="1"/>
</dbReference>
<dbReference type="GO" id="GO:0016787">
    <property type="term" value="F:hydrolase activity"/>
    <property type="evidence" value="ECO:0007669"/>
    <property type="project" value="UniProtKB-KW"/>
</dbReference>
<evidence type="ECO:0000313" key="1">
    <source>
        <dbReference type="EMBL" id="GHB87853.1"/>
    </source>
</evidence>
<dbReference type="InterPro" id="IPR036866">
    <property type="entry name" value="RibonucZ/Hydroxyglut_hydro"/>
</dbReference>
<dbReference type="Proteomes" id="UP000598271">
    <property type="component" value="Unassembled WGS sequence"/>
</dbReference>
<gene>
    <name evidence="1" type="ORF">GCM10007390_49970</name>
</gene>
<keyword evidence="1" id="KW-0378">Hydrolase</keyword>
<accession>A0A8J3GCG3</accession>
<dbReference type="PANTHER" id="PTHR30619:SF1">
    <property type="entry name" value="RECOMBINATION PROTEIN 2"/>
    <property type="match status" value="1"/>
</dbReference>